<comment type="caution">
    <text evidence="3">The sequence shown here is derived from an EMBL/GenBank/DDBJ whole genome shotgun (WGS) entry which is preliminary data.</text>
</comment>
<dbReference type="EMBL" id="BAAANS010000001">
    <property type="protein sequence ID" value="GAA2083830.1"/>
    <property type="molecule type" value="Genomic_DNA"/>
</dbReference>
<gene>
    <name evidence="3" type="ORF">GCM10009759_02310</name>
</gene>
<dbReference type="Proteomes" id="UP001500897">
    <property type="component" value="Unassembled WGS sequence"/>
</dbReference>
<feature type="compositionally biased region" description="Basic and acidic residues" evidence="1">
    <location>
        <begin position="86"/>
        <end position="97"/>
    </location>
</feature>
<keyword evidence="4" id="KW-1185">Reference proteome</keyword>
<keyword evidence="2" id="KW-0732">Signal</keyword>
<dbReference type="RefSeq" id="WP_344549744.1">
    <property type="nucleotide sequence ID" value="NZ_BAAANS010000001.1"/>
</dbReference>
<feature type="region of interest" description="Disordered" evidence="1">
    <location>
        <begin position="80"/>
        <end position="122"/>
    </location>
</feature>
<feature type="compositionally biased region" description="Low complexity" evidence="1">
    <location>
        <begin position="105"/>
        <end position="117"/>
    </location>
</feature>
<feature type="chain" id="PRO_5045121907" evidence="2">
    <location>
        <begin position="30"/>
        <end position="239"/>
    </location>
</feature>
<sequence length="239" mass="23926">MTAHRIPGPTARRLLALPAVLAVTLATGACTGGSDDRPGAVLSYAEVRSTAQQLGEQGSDTCPFGLDLPAALKAAGVDLTATGGSTDDRPATGETREGQGPVPWPSGMTPPSSMPSAPGTPPHGRITCVWTADGGPVELDLLAVPLNDVGLNIMLPSIARAGNLPASRLEEVAAHRPAPGGPPLLTPDGGLAAVARIPAKGDGDLVLLLSQDPPDDGEHVLSGESLGKVLARLAAGVHG</sequence>
<organism evidence="3 4">
    <name type="scientific">Kitasatospora saccharophila</name>
    <dbReference type="NCBI Taxonomy" id="407973"/>
    <lineage>
        <taxon>Bacteria</taxon>
        <taxon>Bacillati</taxon>
        <taxon>Actinomycetota</taxon>
        <taxon>Actinomycetes</taxon>
        <taxon>Kitasatosporales</taxon>
        <taxon>Streptomycetaceae</taxon>
        <taxon>Kitasatospora</taxon>
    </lineage>
</organism>
<dbReference type="PROSITE" id="PS51257">
    <property type="entry name" value="PROKAR_LIPOPROTEIN"/>
    <property type="match status" value="1"/>
</dbReference>
<evidence type="ECO:0000313" key="4">
    <source>
        <dbReference type="Proteomes" id="UP001500897"/>
    </source>
</evidence>
<evidence type="ECO:0000313" key="3">
    <source>
        <dbReference type="EMBL" id="GAA2083830.1"/>
    </source>
</evidence>
<evidence type="ECO:0000256" key="2">
    <source>
        <dbReference type="SAM" id="SignalP"/>
    </source>
</evidence>
<feature type="signal peptide" evidence="2">
    <location>
        <begin position="1"/>
        <end position="29"/>
    </location>
</feature>
<evidence type="ECO:0000256" key="1">
    <source>
        <dbReference type="SAM" id="MobiDB-lite"/>
    </source>
</evidence>
<protein>
    <submittedName>
        <fullName evidence="3">Uncharacterized protein</fullName>
    </submittedName>
</protein>
<proteinExistence type="predicted"/>
<name>A0ABN2W754_9ACTN</name>
<accession>A0ABN2W754</accession>
<reference evidence="3 4" key="1">
    <citation type="journal article" date="2019" name="Int. J. Syst. Evol. Microbiol.">
        <title>The Global Catalogue of Microorganisms (GCM) 10K type strain sequencing project: providing services to taxonomists for standard genome sequencing and annotation.</title>
        <authorList>
            <consortium name="The Broad Institute Genomics Platform"/>
            <consortium name="The Broad Institute Genome Sequencing Center for Infectious Disease"/>
            <person name="Wu L."/>
            <person name="Ma J."/>
        </authorList>
    </citation>
    <scope>NUCLEOTIDE SEQUENCE [LARGE SCALE GENOMIC DNA]</scope>
    <source>
        <strain evidence="3 4">JCM 14559</strain>
    </source>
</reference>